<evidence type="ECO:0000256" key="1">
    <source>
        <dbReference type="SAM" id="SignalP"/>
    </source>
</evidence>
<evidence type="ECO:0000313" key="2">
    <source>
        <dbReference type="EMBL" id="KAF9077893.1"/>
    </source>
</evidence>
<accession>A0A9P5QAW1</accession>
<proteinExistence type="predicted"/>
<comment type="caution">
    <text evidence="2">The sequence shown here is derived from an EMBL/GenBank/DDBJ whole genome shotgun (WGS) entry which is preliminary data.</text>
</comment>
<organism evidence="2 3">
    <name type="scientific">Rhodocollybia butyracea</name>
    <dbReference type="NCBI Taxonomy" id="206335"/>
    <lineage>
        <taxon>Eukaryota</taxon>
        <taxon>Fungi</taxon>
        <taxon>Dikarya</taxon>
        <taxon>Basidiomycota</taxon>
        <taxon>Agaricomycotina</taxon>
        <taxon>Agaricomycetes</taxon>
        <taxon>Agaricomycetidae</taxon>
        <taxon>Agaricales</taxon>
        <taxon>Marasmiineae</taxon>
        <taxon>Omphalotaceae</taxon>
        <taxon>Rhodocollybia</taxon>
    </lineage>
</organism>
<protein>
    <submittedName>
        <fullName evidence="2">Uncharacterized protein</fullName>
    </submittedName>
</protein>
<gene>
    <name evidence="2" type="ORF">BDP27DRAFT_1412817</name>
</gene>
<name>A0A9P5QAW1_9AGAR</name>
<feature type="signal peptide" evidence="1">
    <location>
        <begin position="1"/>
        <end position="26"/>
    </location>
</feature>
<evidence type="ECO:0000313" key="3">
    <source>
        <dbReference type="Proteomes" id="UP000772434"/>
    </source>
</evidence>
<keyword evidence="1" id="KW-0732">Signal</keyword>
<feature type="chain" id="PRO_5040212704" evidence="1">
    <location>
        <begin position="27"/>
        <end position="94"/>
    </location>
</feature>
<keyword evidence="3" id="KW-1185">Reference proteome</keyword>
<dbReference type="AlphaFoldDB" id="A0A9P5QAW1"/>
<sequence>MLFKLTVPAVFMALLLNTLAANGADAASPSAGPIILCNGADDTTSALQAIFAALTPGFGDVKLLVSSALYKYAELQRIYTMKHREDEEGCFYHM</sequence>
<dbReference type="EMBL" id="JADNRY010000002">
    <property type="protein sequence ID" value="KAF9077893.1"/>
    <property type="molecule type" value="Genomic_DNA"/>
</dbReference>
<reference evidence="2" key="1">
    <citation type="submission" date="2020-11" db="EMBL/GenBank/DDBJ databases">
        <authorList>
            <consortium name="DOE Joint Genome Institute"/>
            <person name="Ahrendt S."/>
            <person name="Riley R."/>
            <person name="Andreopoulos W."/>
            <person name="Labutti K."/>
            <person name="Pangilinan J."/>
            <person name="Ruiz-Duenas F.J."/>
            <person name="Barrasa J.M."/>
            <person name="Sanchez-Garcia M."/>
            <person name="Camarero S."/>
            <person name="Miyauchi S."/>
            <person name="Serrano A."/>
            <person name="Linde D."/>
            <person name="Babiker R."/>
            <person name="Drula E."/>
            <person name="Ayuso-Fernandez I."/>
            <person name="Pacheco R."/>
            <person name="Padilla G."/>
            <person name="Ferreira P."/>
            <person name="Barriuso J."/>
            <person name="Kellner H."/>
            <person name="Castanera R."/>
            <person name="Alfaro M."/>
            <person name="Ramirez L."/>
            <person name="Pisabarro A.G."/>
            <person name="Kuo A."/>
            <person name="Tritt A."/>
            <person name="Lipzen A."/>
            <person name="He G."/>
            <person name="Yan M."/>
            <person name="Ng V."/>
            <person name="Cullen D."/>
            <person name="Martin F."/>
            <person name="Rosso M.-N."/>
            <person name="Henrissat B."/>
            <person name="Hibbett D."/>
            <person name="Martinez A.T."/>
            <person name="Grigoriev I.V."/>
        </authorList>
    </citation>
    <scope>NUCLEOTIDE SEQUENCE</scope>
    <source>
        <strain evidence="2">AH 40177</strain>
    </source>
</reference>
<dbReference type="Proteomes" id="UP000772434">
    <property type="component" value="Unassembled WGS sequence"/>
</dbReference>